<dbReference type="Proteomes" id="UP000094065">
    <property type="component" value="Unassembled WGS sequence"/>
</dbReference>
<protein>
    <submittedName>
        <fullName evidence="2">Uncharacterized protein</fullName>
    </submittedName>
</protein>
<dbReference type="SUPFAM" id="SSF55248">
    <property type="entry name" value="PCD-like"/>
    <property type="match status" value="1"/>
</dbReference>
<dbReference type="GeneID" id="30156026"/>
<dbReference type="InterPro" id="IPR036428">
    <property type="entry name" value="PCD_sf"/>
</dbReference>
<name>A0A1E3HPA8_9TREE</name>
<organism evidence="2 3">
    <name type="scientific">Cryptococcus amylolentus CBS 6039</name>
    <dbReference type="NCBI Taxonomy" id="1295533"/>
    <lineage>
        <taxon>Eukaryota</taxon>
        <taxon>Fungi</taxon>
        <taxon>Dikarya</taxon>
        <taxon>Basidiomycota</taxon>
        <taxon>Agaricomycotina</taxon>
        <taxon>Tremellomycetes</taxon>
        <taxon>Tremellales</taxon>
        <taxon>Cryptococcaceae</taxon>
        <taxon>Cryptococcus</taxon>
    </lineage>
</organism>
<gene>
    <name evidence="2" type="ORF">L202_04717</name>
</gene>
<dbReference type="AlphaFoldDB" id="A0A1E3HPA8"/>
<dbReference type="GO" id="GO:0006729">
    <property type="term" value="P:tetrahydrobiopterin biosynthetic process"/>
    <property type="evidence" value="ECO:0007669"/>
    <property type="project" value="InterPro"/>
</dbReference>
<dbReference type="Gene3D" id="3.30.1360.20">
    <property type="entry name" value="Transcriptional coactivator/pterin dehydratase"/>
    <property type="match status" value="1"/>
</dbReference>
<dbReference type="GO" id="GO:0008124">
    <property type="term" value="F:4-alpha-hydroxytetrahydrobiopterin dehydratase activity"/>
    <property type="evidence" value="ECO:0007669"/>
    <property type="project" value="InterPro"/>
</dbReference>
<comment type="caution">
    <text evidence="2">The sequence shown here is derived from an EMBL/GenBank/DDBJ whole genome shotgun (WGS) entry which is preliminary data.</text>
</comment>
<accession>A0A1E3HPA8</accession>
<sequence>MTVLTSSTRCARELSSRSSLPARFLSSAPQARRPSPYRLLQPQAFLAAFAPLHVRGWRLESLKSGAQLSEEGNLDDAFEAQMYKGDLQGRRLVRVFEMGEGKEGWRRVGQFLRMAGTVVEEQDHHPTIHISPLSDYAPPSPTLISSQSQSDYIIELSTHTHTPLPPYPQPTKGGAKMSPGVTSKDVALAERVEEIYEQVVGSAVEVKKEHEDL</sequence>
<dbReference type="RefSeq" id="XP_018992782.1">
    <property type="nucleotide sequence ID" value="XM_019138839.1"/>
</dbReference>
<proteinExistence type="predicted"/>
<dbReference type="OrthoDB" id="2572066at2759"/>
<feature type="region of interest" description="Disordered" evidence="1">
    <location>
        <begin position="160"/>
        <end position="182"/>
    </location>
</feature>
<keyword evidence="3" id="KW-1185">Reference proteome</keyword>
<reference evidence="2 3" key="1">
    <citation type="submission" date="2016-06" db="EMBL/GenBank/DDBJ databases">
        <title>Evolution of pathogenesis and genome organization in the Tremellales.</title>
        <authorList>
            <person name="Cuomo C."/>
            <person name="Litvintseva A."/>
            <person name="Heitman J."/>
            <person name="Chen Y."/>
            <person name="Sun S."/>
            <person name="Springer D."/>
            <person name="Dromer F."/>
            <person name="Young S."/>
            <person name="Zeng Q."/>
            <person name="Chapman S."/>
            <person name="Gujja S."/>
            <person name="Saif S."/>
            <person name="Birren B."/>
        </authorList>
    </citation>
    <scope>NUCLEOTIDE SEQUENCE [LARGE SCALE GENOMIC DNA]</scope>
    <source>
        <strain evidence="2 3">CBS 6039</strain>
    </source>
</reference>
<evidence type="ECO:0000313" key="3">
    <source>
        <dbReference type="Proteomes" id="UP000094065"/>
    </source>
</evidence>
<dbReference type="EMBL" id="AWGJ01000007">
    <property type="protein sequence ID" value="ODN77546.1"/>
    <property type="molecule type" value="Genomic_DNA"/>
</dbReference>
<evidence type="ECO:0000313" key="2">
    <source>
        <dbReference type="EMBL" id="ODN77546.1"/>
    </source>
</evidence>
<evidence type="ECO:0000256" key="1">
    <source>
        <dbReference type="SAM" id="MobiDB-lite"/>
    </source>
</evidence>